<dbReference type="Proteomes" id="UP001162483">
    <property type="component" value="Unassembled WGS sequence"/>
</dbReference>
<feature type="chain" id="PRO_5047277964" description="Maturase K" evidence="1">
    <location>
        <begin position="24"/>
        <end position="72"/>
    </location>
</feature>
<evidence type="ECO:0000313" key="2">
    <source>
        <dbReference type="EMBL" id="CAI9554993.1"/>
    </source>
</evidence>
<sequence length="72" mass="8557">MRLLSWIGWKDVILLLYRLMVRGNMVTLLQAGLEKLLHWGQKYLSTISLQNSMKINEFHIFRLLEHCMSLVL</sequence>
<organism evidence="2 3">
    <name type="scientific">Staurois parvus</name>
    <dbReference type="NCBI Taxonomy" id="386267"/>
    <lineage>
        <taxon>Eukaryota</taxon>
        <taxon>Metazoa</taxon>
        <taxon>Chordata</taxon>
        <taxon>Craniata</taxon>
        <taxon>Vertebrata</taxon>
        <taxon>Euteleostomi</taxon>
        <taxon>Amphibia</taxon>
        <taxon>Batrachia</taxon>
        <taxon>Anura</taxon>
        <taxon>Neobatrachia</taxon>
        <taxon>Ranoidea</taxon>
        <taxon>Ranidae</taxon>
        <taxon>Staurois</taxon>
    </lineage>
</organism>
<proteinExistence type="predicted"/>
<accession>A0ABN9C4P6</accession>
<gene>
    <name evidence="2" type="ORF">SPARVUS_LOCUS4310283</name>
</gene>
<keyword evidence="3" id="KW-1185">Reference proteome</keyword>
<comment type="caution">
    <text evidence="2">The sequence shown here is derived from an EMBL/GenBank/DDBJ whole genome shotgun (WGS) entry which is preliminary data.</text>
</comment>
<protein>
    <recommendedName>
        <fullName evidence="4">Maturase K</fullName>
    </recommendedName>
</protein>
<dbReference type="EMBL" id="CATNWA010007866">
    <property type="protein sequence ID" value="CAI9554993.1"/>
    <property type="molecule type" value="Genomic_DNA"/>
</dbReference>
<name>A0ABN9C4P6_9NEOB</name>
<evidence type="ECO:0008006" key="4">
    <source>
        <dbReference type="Google" id="ProtNLM"/>
    </source>
</evidence>
<evidence type="ECO:0000313" key="3">
    <source>
        <dbReference type="Proteomes" id="UP001162483"/>
    </source>
</evidence>
<evidence type="ECO:0000256" key="1">
    <source>
        <dbReference type="SAM" id="SignalP"/>
    </source>
</evidence>
<feature type="signal peptide" evidence="1">
    <location>
        <begin position="1"/>
        <end position="23"/>
    </location>
</feature>
<keyword evidence="1" id="KW-0732">Signal</keyword>
<reference evidence="2" key="1">
    <citation type="submission" date="2023-05" db="EMBL/GenBank/DDBJ databases">
        <authorList>
            <person name="Stuckert A."/>
        </authorList>
    </citation>
    <scope>NUCLEOTIDE SEQUENCE</scope>
</reference>